<name>A0ABN3GRG8_9ACTN</name>
<evidence type="ECO:0000313" key="3">
    <source>
        <dbReference type="EMBL" id="GAA2359172.1"/>
    </source>
</evidence>
<dbReference type="Gene3D" id="3.40.50.2000">
    <property type="entry name" value="Glycogen Phosphorylase B"/>
    <property type="match status" value="1"/>
</dbReference>
<organism evidence="3 4">
    <name type="scientific">Dactylosporangium salmoneum</name>
    <dbReference type="NCBI Taxonomy" id="53361"/>
    <lineage>
        <taxon>Bacteria</taxon>
        <taxon>Bacillati</taxon>
        <taxon>Actinomycetota</taxon>
        <taxon>Actinomycetes</taxon>
        <taxon>Micromonosporales</taxon>
        <taxon>Micromonosporaceae</taxon>
        <taxon>Dactylosporangium</taxon>
    </lineage>
</organism>
<protein>
    <submittedName>
        <fullName evidence="3">Glycosyltransferase</fullName>
    </submittedName>
</protein>
<proteinExistence type="predicted"/>
<keyword evidence="4" id="KW-1185">Reference proteome</keyword>
<accession>A0ABN3GRG8</accession>
<sequence>MTGAADRGDPLVIFFGTYDTTTHPRVLVLAQGLRALGATVVECNAPLGVGTAERVTALRRPWRAIPLSVRLGRRWWTLARAARALRPGRGGPDVDAVVVGYLGLFDIHLARLLFRAVPLVLDHMAPAADTAADRRLGGGGRRRLLRAVDRAATARADVVVADTSEHRDALPGPVRSRTVVCPVGAADAWFAAGAAAPPPDADGPLRVVFFGLYTPLQGAPAIGAAAALLAGRPVRFTMIGHGQDEAATRRAAAGADVRWRSWAGAAELPALVAGHDVCLGIFGTGAKAARVVPNKVFQGAAAGCAVVTSDTAPQRRALGTAAVFVPPGDPAALAAALDRLATDRVELARVRAAGHHLAQRDFTPARAAAPLWPWITGAAT</sequence>
<comment type="caution">
    <text evidence="3">The sequence shown here is derived from an EMBL/GenBank/DDBJ whole genome shotgun (WGS) entry which is preliminary data.</text>
</comment>
<keyword evidence="1" id="KW-0328">Glycosyltransferase</keyword>
<dbReference type="Pfam" id="PF13692">
    <property type="entry name" value="Glyco_trans_1_4"/>
    <property type="match status" value="1"/>
</dbReference>
<gene>
    <name evidence="3" type="ORF">GCM10010170_053360</name>
</gene>
<dbReference type="EMBL" id="BAAARV010000046">
    <property type="protein sequence ID" value="GAA2359172.1"/>
    <property type="molecule type" value="Genomic_DNA"/>
</dbReference>
<evidence type="ECO:0000256" key="1">
    <source>
        <dbReference type="ARBA" id="ARBA00022676"/>
    </source>
</evidence>
<evidence type="ECO:0000313" key="4">
    <source>
        <dbReference type="Proteomes" id="UP001501444"/>
    </source>
</evidence>
<dbReference type="Proteomes" id="UP001501444">
    <property type="component" value="Unassembled WGS sequence"/>
</dbReference>
<dbReference type="PANTHER" id="PTHR12526">
    <property type="entry name" value="GLYCOSYLTRANSFERASE"/>
    <property type="match status" value="1"/>
</dbReference>
<reference evidence="3 4" key="1">
    <citation type="journal article" date="2019" name="Int. J. Syst. Evol. Microbiol.">
        <title>The Global Catalogue of Microorganisms (GCM) 10K type strain sequencing project: providing services to taxonomists for standard genome sequencing and annotation.</title>
        <authorList>
            <consortium name="The Broad Institute Genomics Platform"/>
            <consortium name="The Broad Institute Genome Sequencing Center for Infectious Disease"/>
            <person name="Wu L."/>
            <person name="Ma J."/>
        </authorList>
    </citation>
    <scope>NUCLEOTIDE SEQUENCE [LARGE SCALE GENOMIC DNA]</scope>
    <source>
        <strain evidence="3 4">JCM 3272</strain>
    </source>
</reference>
<dbReference type="PANTHER" id="PTHR12526:SF510">
    <property type="entry name" value="D-INOSITOL 3-PHOSPHATE GLYCOSYLTRANSFERASE"/>
    <property type="match status" value="1"/>
</dbReference>
<dbReference type="SUPFAM" id="SSF53756">
    <property type="entry name" value="UDP-Glycosyltransferase/glycogen phosphorylase"/>
    <property type="match status" value="1"/>
</dbReference>
<dbReference type="RefSeq" id="WP_344615247.1">
    <property type="nucleotide sequence ID" value="NZ_BAAARV010000046.1"/>
</dbReference>
<keyword evidence="2" id="KW-0808">Transferase</keyword>
<evidence type="ECO:0000256" key="2">
    <source>
        <dbReference type="ARBA" id="ARBA00022679"/>
    </source>
</evidence>